<feature type="non-terminal residue" evidence="1">
    <location>
        <position position="1"/>
    </location>
</feature>
<evidence type="ECO:0000313" key="1">
    <source>
        <dbReference type="EMBL" id="GAI22941.1"/>
    </source>
</evidence>
<protein>
    <submittedName>
        <fullName evidence="1">Uncharacterized protein</fullName>
    </submittedName>
</protein>
<gene>
    <name evidence="1" type="ORF">S06H3_33568</name>
</gene>
<proteinExistence type="predicted"/>
<organism evidence="1">
    <name type="scientific">marine sediment metagenome</name>
    <dbReference type="NCBI Taxonomy" id="412755"/>
    <lineage>
        <taxon>unclassified sequences</taxon>
        <taxon>metagenomes</taxon>
        <taxon>ecological metagenomes</taxon>
    </lineage>
</organism>
<dbReference type="AlphaFoldDB" id="X1MY30"/>
<sequence length="155" mass="18180">KLRGLIWVMRKYPKKLKPPYSDLQAEAQAVFAIASSSMPRLSEHIKEAWRLNAVGKTESWTDTYRRIIMGYWKLYRVVAPIALNYHINETETDYQVIWNILQLYIVPGIQEEVYDMQTSLILKSDLQNTPRPIYFTLLLDGKIRLVAPYILFDVT</sequence>
<name>X1MY30_9ZZZZ</name>
<accession>X1MY30</accession>
<dbReference type="EMBL" id="BARV01020045">
    <property type="protein sequence ID" value="GAI22941.1"/>
    <property type="molecule type" value="Genomic_DNA"/>
</dbReference>
<reference evidence="1" key="1">
    <citation type="journal article" date="2014" name="Front. Microbiol.">
        <title>High frequency of phylogenetically diverse reductive dehalogenase-homologous genes in deep subseafloor sedimentary metagenomes.</title>
        <authorList>
            <person name="Kawai M."/>
            <person name="Futagami T."/>
            <person name="Toyoda A."/>
            <person name="Takaki Y."/>
            <person name="Nishi S."/>
            <person name="Hori S."/>
            <person name="Arai W."/>
            <person name="Tsubouchi T."/>
            <person name="Morono Y."/>
            <person name="Uchiyama I."/>
            <person name="Ito T."/>
            <person name="Fujiyama A."/>
            <person name="Inagaki F."/>
            <person name="Takami H."/>
        </authorList>
    </citation>
    <scope>NUCLEOTIDE SEQUENCE</scope>
    <source>
        <strain evidence="1">Expedition CK06-06</strain>
    </source>
</reference>
<comment type="caution">
    <text evidence="1">The sequence shown here is derived from an EMBL/GenBank/DDBJ whole genome shotgun (WGS) entry which is preliminary data.</text>
</comment>